<feature type="transmembrane region" description="Helical" evidence="6">
    <location>
        <begin position="65"/>
        <end position="85"/>
    </location>
</feature>
<dbReference type="InterPro" id="IPR037185">
    <property type="entry name" value="EmrE-like"/>
</dbReference>
<evidence type="ECO:0000256" key="1">
    <source>
        <dbReference type="ARBA" id="ARBA00004141"/>
    </source>
</evidence>
<dbReference type="InterPro" id="IPR000620">
    <property type="entry name" value="EamA_dom"/>
</dbReference>
<feature type="domain" description="EamA" evidence="7">
    <location>
        <begin position="5"/>
        <end position="138"/>
    </location>
</feature>
<dbReference type="SUPFAM" id="SSF103481">
    <property type="entry name" value="Multidrug resistance efflux transporter EmrE"/>
    <property type="match status" value="2"/>
</dbReference>
<reference evidence="8 9" key="1">
    <citation type="submission" date="2020-04" db="EMBL/GenBank/DDBJ databases">
        <title>Genome sequencing of novel species.</title>
        <authorList>
            <person name="Heo J."/>
            <person name="Kim S.-J."/>
            <person name="Kim J.-S."/>
            <person name="Hong S.-B."/>
            <person name="Kwon S.-W."/>
        </authorList>
    </citation>
    <scope>NUCLEOTIDE SEQUENCE [LARGE SCALE GENOMIC DNA]</scope>
    <source>
        <strain evidence="8 9">F39-2</strain>
    </source>
</reference>
<dbReference type="GO" id="GO:0016020">
    <property type="term" value="C:membrane"/>
    <property type="evidence" value="ECO:0007669"/>
    <property type="project" value="UniProtKB-SubCell"/>
</dbReference>
<feature type="transmembrane region" description="Helical" evidence="6">
    <location>
        <begin position="123"/>
        <end position="141"/>
    </location>
</feature>
<organism evidence="8 9">
    <name type="scientific">Mucilaginibacter robiniae</name>
    <dbReference type="NCBI Taxonomy" id="2728022"/>
    <lineage>
        <taxon>Bacteria</taxon>
        <taxon>Pseudomonadati</taxon>
        <taxon>Bacteroidota</taxon>
        <taxon>Sphingobacteriia</taxon>
        <taxon>Sphingobacteriales</taxon>
        <taxon>Sphingobacteriaceae</taxon>
        <taxon>Mucilaginibacter</taxon>
    </lineage>
</organism>
<protein>
    <submittedName>
        <fullName evidence="8">EamA family transporter</fullName>
    </submittedName>
</protein>
<feature type="transmembrane region" description="Helical" evidence="6">
    <location>
        <begin position="213"/>
        <end position="236"/>
    </location>
</feature>
<dbReference type="Proteomes" id="UP000503278">
    <property type="component" value="Chromosome"/>
</dbReference>
<feature type="domain" description="EamA" evidence="7">
    <location>
        <begin position="151"/>
        <end position="283"/>
    </location>
</feature>
<feature type="transmembrane region" description="Helical" evidence="6">
    <location>
        <begin position="91"/>
        <end position="116"/>
    </location>
</feature>
<evidence type="ECO:0000256" key="5">
    <source>
        <dbReference type="ARBA" id="ARBA00023136"/>
    </source>
</evidence>
<comment type="similarity">
    <text evidence="2">Belongs to the EamA transporter family.</text>
</comment>
<dbReference type="InterPro" id="IPR050638">
    <property type="entry name" value="AA-Vitamin_Transporters"/>
</dbReference>
<evidence type="ECO:0000256" key="3">
    <source>
        <dbReference type="ARBA" id="ARBA00022692"/>
    </source>
</evidence>
<feature type="transmembrane region" description="Helical" evidence="6">
    <location>
        <begin position="153"/>
        <end position="170"/>
    </location>
</feature>
<name>A0A7L5E4B0_9SPHI</name>
<dbReference type="KEGG" id="mrob:HH214_19540"/>
<keyword evidence="4 6" id="KW-1133">Transmembrane helix</keyword>
<evidence type="ECO:0000256" key="6">
    <source>
        <dbReference type="SAM" id="Phobius"/>
    </source>
</evidence>
<dbReference type="Pfam" id="PF00892">
    <property type="entry name" value="EamA"/>
    <property type="match status" value="2"/>
</dbReference>
<gene>
    <name evidence="8" type="ORF">HH214_19540</name>
</gene>
<keyword evidence="3 6" id="KW-0812">Transmembrane</keyword>
<comment type="subcellular location">
    <subcellularLocation>
        <location evidence="1">Membrane</location>
        <topology evidence="1">Multi-pass membrane protein</topology>
    </subcellularLocation>
</comment>
<accession>A0A7L5E4B0</accession>
<dbReference type="PANTHER" id="PTHR32322:SF2">
    <property type="entry name" value="EAMA DOMAIN-CONTAINING PROTEIN"/>
    <property type="match status" value="1"/>
</dbReference>
<dbReference type="AlphaFoldDB" id="A0A7L5E4B0"/>
<dbReference type="EMBL" id="CP051682">
    <property type="protein sequence ID" value="QJD97915.1"/>
    <property type="molecule type" value="Genomic_DNA"/>
</dbReference>
<evidence type="ECO:0000256" key="4">
    <source>
        <dbReference type="ARBA" id="ARBA00022989"/>
    </source>
</evidence>
<keyword evidence="5 6" id="KW-0472">Membrane</keyword>
<sequence>MLNNKSILLGLLFAILWATGSVAFKLGLRSADPLILATMRFVGTGILFGHYFLINKKYRFRPNLVEWKAIAIYGLLNTTLTLGSFSAAQRYASAGISMLFIAITPLVIALLSSIFLERKLKCTEVAGMLLAFSGLMLAAVLDLPKAQIKPMGIILLMIYVFAYALSSIYFSGLKLSLSREVFNVWQVFVGGIILSPLSLFFHQSHVTHWDFYLWGSLAWLIVVLSFIANQLWLYLINLDTVKAANWLYLVPGLGYIYGYVLLHEHITWYAICGTIMVIAGLIISKGVKTSKQ</sequence>
<feature type="transmembrane region" description="Helical" evidence="6">
    <location>
        <begin position="33"/>
        <end position="53"/>
    </location>
</feature>
<feature type="transmembrane region" description="Helical" evidence="6">
    <location>
        <begin position="182"/>
        <end position="201"/>
    </location>
</feature>
<evidence type="ECO:0000313" key="9">
    <source>
        <dbReference type="Proteomes" id="UP000503278"/>
    </source>
</evidence>
<evidence type="ECO:0000259" key="7">
    <source>
        <dbReference type="Pfam" id="PF00892"/>
    </source>
</evidence>
<feature type="transmembrane region" description="Helical" evidence="6">
    <location>
        <begin position="266"/>
        <end position="284"/>
    </location>
</feature>
<evidence type="ECO:0000256" key="2">
    <source>
        <dbReference type="ARBA" id="ARBA00007362"/>
    </source>
</evidence>
<dbReference type="RefSeq" id="WP_169610511.1">
    <property type="nucleotide sequence ID" value="NZ_CP051682.1"/>
</dbReference>
<dbReference type="PANTHER" id="PTHR32322">
    <property type="entry name" value="INNER MEMBRANE TRANSPORTER"/>
    <property type="match status" value="1"/>
</dbReference>
<evidence type="ECO:0000313" key="8">
    <source>
        <dbReference type="EMBL" id="QJD97915.1"/>
    </source>
</evidence>
<proteinExistence type="inferred from homology"/>
<keyword evidence="9" id="KW-1185">Reference proteome</keyword>
<feature type="transmembrane region" description="Helical" evidence="6">
    <location>
        <begin position="243"/>
        <end position="260"/>
    </location>
</feature>